<evidence type="ECO:0000313" key="2">
    <source>
        <dbReference type="Proteomes" id="UP001597340"/>
    </source>
</evidence>
<organism evidence="1 2">
    <name type="scientific">Paenibacillus farraposensis</name>
    <dbReference type="NCBI Taxonomy" id="2807095"/>
    <lineage>
        <taxon>Bacteria</taxon>
        <taxon>Bacillati</taxon>
        <taxon>Bacillota</taxon>
        <taxon>Bacilli</taxon>
        <taxon>Bacillales</taxon>
        <taxon>Paenibacillaceae</taxon>
        <taxon>Paenibacillus</taxon>
    </lineage>
</organism>
<dbReference type="RefSeq" id="WP_229523730.1">
    <property type="nucleotide sequence ID" value="NZ_JAFFQR010000031.1"/>
</dbReference>
<proteinExistence type="predicted"/>
<sequence length="293" mass="34139">MNYQEKLELINSLKFIDTSSGRDGYAIVHIDQELMEVLSKIGVSIESVLENNINRIPGAQVNDMNPFHVYEGRRADSMIEAHVSAFHHYLKDSTLHFYKSRCTQLLRVCIKALKLSYRNNCGFQELYEIIQPSVNDRRIEVLAILKARSLLNEVMLLKEYHRNLEVGGKMKDFTIQTYRLLHNYVFKLKSSPQLQELCYGPATTDILPIAFNECGAQWWNGAKFFRNEFTVQYTPEGYIETLLYKGRIIQKRYERTANGYRGLNLAWIDEEDLPMEVRECLFARNDSDIMSVL</sequence>
<evidence type="ECO:0000313" key="1">
    <source>
        <dbReference type="EMBL" id="MFD1464234.1"/>
    </source>
</evidence>
<comment type="caution">
    <text evidence="1">The sequence shown here is derived from an EMBL/GenBank/DDBJ whole genome shotgun (WGS) entry which is preliminary data.</text>
</comment>
<keyword evidence="2" id="KW-1185">Reference proteome</keyword>
<gene>
    <name evidence="1" type="ORF">ACFQ5D_23575</name>
</gene>
<name>A0ABW4DJV0_9BACL</name>
<protein>
    <submittedName>
        <fullName evidence="1">Uncharacterized protein</fullName>
    </submittedName>
</protein>
<dbReference type="EMBL" id="JBHTNZ010000096">
    <property type="protein sequence ID" value="MFD1464234.1"/>
    <property type="molecule type" value="Genomic_DNA"/>
</dbReference>
<reference evidence="2" key="1">
    <citation type="journal article" date="2019" name="Int. J. Syst. Evol. Microbiol.">
        <title>The Global Catalogue of Microorganisms (GCM) 10K type strain sequencing project: providing services to taxonomists for standard genome sequencing and annotation.</title>
        <authorList>
            <consortium name="The Broad Institute Genomics Platform"/>
            <consortium name="The Broad Institute Genome Sequencing Center for Infectious Disease"/>
            <person name="Wu L."/>
            <person name="Ma J."/>
        </authorList>
    </citation>
    <scope>NUCLEOTIDE SEQUENCE [LARGE SCALE GENOMIC DNA]</scope>
    <source>
        <strain evidence="2">CCM 9147</strain>
    </source>
</reference>
<dbReference type="Proteomes" id="UP001597340">
    <property type="component" value="Unassembled WGS sequence"/>
</dbReference>
<accession>A0ABW4DJV0</accession>